<dbReference type="PROSITE" id="PS50110">
    <property type="entry name" value="RESPONSE_REGULATORY"/>
    <property type="match status" value="1"/>
</dbReference>
<keyword evidence="4" id="KW-0804">Transcription</keyword>
<keyword evidence="3" id="KW-0238">DNA-binding</keyword>
<dbReference type="InterPro" id="IPR018062">
    <property type="entry name" value="HTH_AraC-typ_CS"/>
</dbReference>
<dbReference type="GO" id="GO:0043565">
    <property type="term" value="F:sequence-specific DNA binding"/>
    <property type="evidence" value="ECO:0007669"/>
    <property type="project" value="InterPro"/>
</dbReference>
<dbReference type="Pfam" id="PF12833">
    <property type="entry name" value="HTH_18"/>
    <property type="match status" value="1"/>
</dbReference>
<keyword evidence="6" id="KW-0597">Phosphoprotein</keyword>
<dbReference type="AlphaFoldDB" id="A0A7M2RH08"/>
<dbReference type="Gene3D" id="1.10.10.60">
    <property type="entry name" value="Homeodomain-like"/>
    <property type="match status" value="2"/>
</dbReference>
<dbReference type="InterPro" id="IPR018060">
    <property type="entry name" value="HTH_AraC"/>
</dbReference>
<evidence type="ECO:0000256" key="5">
    <source>
        <dbReference type="ARBA" id="ARBA00024867"/>
    </source>
</evidence>
<evidence type="ECO:0000256" key="3">
    <source>
        <dbReference type="ARBA" id="ARBA00023125"/>
    </source>
</evidence>
<proteinExistence type="predicted"/>
<protein>
    <recommendedName>
        <fullName evidence="1">Stage 0 sporulation protein A homolog</fullName>
    </recommendedName>
</protein>
<dbReference type="Gene3D" id="3.40.50.2300">
    <property type="match status" value="1"/>
</dbReference>
<dbReference type="PANTHER" id="PTHR43280">
    <property type="entry name" value="ARAC-FAMILY TRANSCRIPTIONAL REGULATOR"/>
    <property type="match status" value="1"/>
</dbReference>
<evidence type="ECO:0000256" key="4">
    <source>
        <dbReference type="ARBA" id="ARBA00023163"/>
    </source>
</evidence>
<dbReference type="PROSITE" id="PS00041">
    <property type="entry name" value="HTH_ARAC_FAMILY_1"/>
    <property type="match status" value="1"/>
</dbReference>
<dbReference type="PANTHER" id="PTHR43280:SF2">
    <property type="entry name" value="HTH-TYPE TRANSCRIPTIONAL REGULATOR EXSA"/>
    <property type="match status" value="1"/>
</dbReference>
<dbReference type="InterPro" id="IPR011006">
    <property type="entry name" value="CheY-like_superfamily"/>
</dbReference>
<organism evidence="9 10">
    <name type="scientific">Blautia liquoris</name>
    <dbReference type="NCBI Taxonomy" id="2779518"/>
    <lineage>
        <taxon>Bacteria</taxon>
        <taxon>Bacillati</taxon>
        <taxon>Bacillota</taxon>
        <taxon>Clostridia</taxon>
        <taxon>Lachnospirales</taxon>
        <taxon>Lachnospiraceae</taxon>
        <taxon>Blautia</taxon>
    </lineage>
</organism>
<evidence type="ECO:0000313" key="9">
    <source>
        <dbReference type="EMBL" id="QOV18620.1"/>
    </source>
</evidence>
<evidence type="ECO:0000256" key="6">
    <source>
        <dbReference type="PROSITE-ProRule" id="PRU00169"/>
    </source>
</evidence>
<dbReference type="SUPFAM" id="SSF46689">
    <property type="entry name" value="Homeodomain-like"/>
    <property type="match status" value="1"/>
</dbReference>
<comment type="function">
    <text evidence="5">May play the central regulatory role in sporulation. It may be an element of the effector pathway responsible for the activation of sporulation genes in response to nutritional stress. Spo0A may act in concert with spo0H (a sigma factor) to control the expression of some genes that are critical to the sporulation process.</text>
</comment>
<dbReference type="InterPro" id="IPR001789">
    <property type="entry name" value="Sig_transdc_resp-reg_receiver"/>
</dbReference>
<evidence type="ECO:0000256" key="2">
    <source>
        <dbReference type="ARBA" id="ARBA00023015"/>
    </source>
</evidence>
<feature type="domain" description="Response regulatory" evidence="8">
    <location>
        <begin position="3"/>
        <end position="120"/>
    </location>
</feature>
<evidence type="ECO:0000259" key="8">
    <source>
        <dbReference type="PROSITE" id="PS50110"/>
    </source>
</evidence>
<dbReference type="PROSITE" id="PS01124">
    <property type="entry name" value="HTH_ARAC_FAMILY_2"/>
    <property type="match status" value="1"/>
</dbReference>
<sequence>MIKVAVIDDEYIVLEGMKAVLRRCQVEHELIGTAANSMDAMTLLRNHTCDVAFIDICLSGCSGLDMMEQLRNEGITTDFVVISGYTEFDYAQRAIRLGVFDYIDKPITIEKVRRVMESLEKRLENSRKIPNLFNEIIDSIQNRRVDEFKEKTQEFLYKSEIYDMSQEKIRSVYEWLCMIEKVIGETFNNVNVKAILPSWSEIESIREYDILICTIQNSLNQMCLLFPNRERQQHRTISQIEAYLKEHLSEEISLCDVSEEFHLSPGYISVLFKKETGSTLVKQLNNLRVERAKILLSQGEKVGITARQVGFSNYRYFIDIFKRQVGLTPNEYRGHIISQKNE</sequence>
<evidence type="ECO:0000259" key="7">
    <source>
        <dbReference type="PROSITE" id="PS01124"/>
    </source>
</evidence>
<dbReference type="GO" id="GO:0000160">
    <property type="term" value="P:phosphorelay signal transduction system"/>
    <property type="evidence" value="ECO:0007669"/>
    <property type="project" value="InterPro"/>
</dbReference>
<dbReference type="SUPFAM" id="SSF52172">
    <property type="entry name" value="CheY-like"/>
    <property type="match status" value="1"/>
</dbReference>
<keyword evidence="2" id="KW-0805">Transcription regulation</keyword>
<dbReference type="KEGG" id="bliq:INP51_11475"/>
<gene>
    <name evidence="9" type="ORF">INP51_11475</name>
</gene>
<reference evidence="9 10" key="1">
    <citation type="submission" date="2020-10" db="EMBL/GenBank/DDBJ databases">
        <title>Blautia liquoris sp.nov., isolated from the mud in a fermentation cellar used for the production of Chinese strong-flavoured liquor.</title>
        <authorList>
            <person name="Lu L."/>
        </authorList>
    </citation>
    <scope>NUCLEOTIDE SEQUENCE [LARGE SCALE GENOMIC DNA]</scope>
    <source>
        <strain evidence="9 10">LZLJ-3</strain>
    </source>
</reference>
<dbReference type="EMBL" id="CP063304">
    <property type="protein sequence ID" value="QOV18620.1"/>
    <property type="molecule type" value="Genomic_DNA"/>
</dbReference>
<dbReference type="CDD" id="cd17536">
    <property type="entry name" value="REC_YesN-like"/>
    <property type="match status" value="1"/>
</dbReference>
<dbReference type="Pfam" id="PF00072">
    <property type="entry name" value="Response_reg"/>
    <property type="match status" value="1"/>
</dbReference>
<dbReference type="GO" id="GO:0003700">
    <property type="term" value="F:DNA-binding transcription factor activity"/>
    <property type="evidence" value="ECO:0007669"/>
    <property type="project" value="InterPro"/>
</dbReference>
<dbReference type="SMART" id="SM00342">
    <property type="entry name" value="HTH_ARAC"/>
    <property type="match status" value="1"/>
</dbReference>
<accession>A0A7M2RH08</accession>
<dbReference type="InterPro" id="IPR009057">
    <property type="entry name" value="Homeodomain-like_sf"/>
</dbReference>
<evidence type="ECO:0000256" key="1">
    <source>
        <dbReference type="ARBA" id="ARBA00018672"/>
    </source>
</evidence>
<keyword evidence="10" id="KW-1185">Reference proteome</keyword>
<evidence type="ECO:0000313" key="10">
    <source>
        <dbReference type="Proteomes" id="UP000593601"/>
    </source>
</evidence>
<feature type="modified residue" description="4-aspartylphosphate" evidence="6">
    <location>
        <position position="55"/>
    </location>
</feature>
<dbReference type="SMART" id="SM00448">
    <property type="entry name" value="REC"/>
    <property type="match status" value="1"/>
</dbReference>
<dbReference type="Proteomes" id="UP000593601">
    <property type="component" value="Chromosome"/>
</dbReference>
<name>A0A7M2RH08_9FIRM</name>
<feature type="domain" description="HTH araC/xylS-type" evidence="7">
    <location>
        <begin position="238"/>
        <end position="335"/>
    </location>
</feature>
<dbReference type="RefSeq" id="WP_193734982.1">
    <property type="nucleotide sequence ID" value="NZ_CP063304.1"/>
</dbReference>